<comment type="caution">
    <text evidence="3">The sequence shown here is derived from an EMBL/GenBank/DDBJ whole genome shotgun (WGS) entry which is preliminary data.</text>
</comment>
<evidence type="ECO:0000256" key="1">
    <source>
        <dbReference type="ARBA" id="ARBA00006865"/>
    </source>
</evidence>
<evidence type="ECO:0000259" key="2">
    <source>
        <dbReference type="PROSITE" id="PS51762"/>
    </source>
</evidence>
<dbReference type="InterPro" id="IPR013320">
    <property type="entry name" value="ConA-like_dom_sf"/>
</dbReference>
<feature type="domain" description="GH16" evidence="2">
    <location>
        <begin position="29"/>
        <end position="273"/>
    </location>
</feature>
<sequence>MLALIVSAAQPSVAQRHKKGWKLVWHDEFRYKGLPNPKKWSYETGHIRNQEQQYYTTARQENAWVQNGVLTITGRKEPYPNAAFTPGSNDWKQQHAEAQYTSASINTLGKGEWKYGRVEVRAKLPQGAGIWPAIWMMGVNRSEVGWPYCGEIDILEFVGNQPDEIYGTVHYPGTPPQRSTSNGGKIKVKDLHNAFQVYAMEWDEEKIDIYFNDQKFHTFQLNEAGEEEGNPFRKPFYLLINLAMGASWPGPIDDQVLPQEYVIDYVRVYQQRK</sequence>
<accession>A0A1Q5PEH2</accession>
<dbReference type="GO" id="GO:0004553">
    <property type="term" value="F:hydrolase activity, hydrolyzing O-glycosyl compounds"/>
    <property type="evidence" value="ECO:0007669"/>
    <property type="project" value="InterPro"/>
</dbReference>
<dbReference type="CDD" id="cd08023">
    <property type="entry name" value="GH16_laminarinase_like"/>
    <property type="match status" value="1"/>
</dbReference>
<dbReference type="PANTHER" id="PTHR10963:SF55">
    <property type="entry name" value="GLYCOSIDE HYDROLASE FAMILY 16 PROTEIN"/>
    <property type="match status" value="1"/>
</dbReference>
<proteinExistence type="inferred from homology"/>
<organism evidence="3 4">
    <name type="scientific">Pontibacter flavimaris</name>
    <dbReference type="NCBI Taxonomy" id="1797110"/>
    <lineage>
        <taxon>Bacteria</taxon>
        <taxon>Pseudomonadati</taxon>
        <taxon>Bacteroidota</taxon>
        <taxon>Cytophagia</taxon>
        <taxon>Cytophagales</taxon>
        <taxon>Hymenobacteraceae</taxon>
        <taxon>Pontibacter</taxon>
    </lineage>
</organism>
<evidence type="ECO:0000313" key="4">
    <source>
        <dbReference type="Proteomes" id="UP000186551"/>
    </source>
</evidence>
<dbReference type="Gene3D" id="2.60.120.200">
    <property type="match status" value="1"/>
</dbReference>
<dbReference type="STRING" id="1797110.A3841_17930"/>
<dbReference type="InterPro" id="IPR000757">
    <property type="entry name" value="Beta-glucanase-like"/>
</dbReference>
<dbReference type="PROSITE" id="PS51762">
    <property type="entry name" value="GH16_2"/>
    <property type="match status" value="1"/>
</dbReference>
<dbReference type="GO" id="GO:0005975">
    <property type="term" value="P:carbohydrate metabolic process"/>
    <property type="evidence" value="ECO:0007669"/>
    <property type="project" value="InterPro"/>
</dbReference>
<protein>
    <recommendedName>
        <fullName evidence="2">GH16 domain-containing protein</fullName>
    </recommendedName>
</protein>
<gene>
    <name evidence="3" type="ORF">A3841_17930</name>
</gene>
<dbReference type="InterPro" id="IPR050546">
    <property type="entry name" value="Glycosyl_Hydrlase_16"/>
</dbReference>
<comment type="similarity">
    <text evidence="1">Belongs to the glycosyl hydrolase 16 family.</text>
</comment>
<name>A0A1Q5PEH2_9BACT</name>
<evidence type="ECO:0000313" key="3">
    <source>
        <dbReference type="EMBL" id="OKL40561.1"/>
    </source>
</evidence>
<reference evidence="3 4" key="1">
    <citation type="submission" date="2016-03" db="EMBL/GenBank/DDBJ databases">
        <title>Genome sequence of Pontibacter sp. nov., of the family cytophagaceae, isolated from marine sediment of the Yellow Sea, China.</title>
        <authorList>
            <person name="Zhang G."/>
            <person name="Zhang R."/>
        </authorList>
    </citation>
    <scope>NUCLEOTIDE SEQUENCE [LARGE SCALE GENOMIC DNA]</scope>
    <source>
        <strain evidence="3 4">S10-8</strain>
    </source>
</reference>
<dbReference type="EMBL" id="LVWA01000005">
    <property type="protein sequence ID" value="OKL40561.1"/>
    <property type="molecule type" value="Genomic_DNA"/>
</dbReference>
<keyword evidence="4" id="KW-1185">Reference proteome</keyword>
<dbReference type="AlphaFoldDB" id="A0A1Q5PEH2"/>
<dbReference type="SUPFAM" id="SSF49899">
    <property type="entry name" value="Concanavalin A-like lectins/glucanases"/>
    <property type="match status" value="1"/>
</dbReference>
<dbReference type="Proteomes" id="UP000186551">
    <property type="component" value="Unassembled WGS sequence"/>
</dbReference>
<dbReference type="Pfam" id="PF00722">
    <property type="entry name" value="Glyco_hydro_16"/>
    <property type="match status" value="1"/>
</dbReference>
<dbReference type="PANTHER" id="PTHR10963">
    <property type="entry name" value="GLYCOSYL HYDROLASE-RELATED"/>
    <property type="match status" value="1"/>
</dbReference>